<evidence type="ECO:0000256" key="12">
    <source>
        <dbReference type="ARBA" id="ARBA00023262"/>
    </source>
</evidence>
<dbReference type="GO" id="GO:0004497">
    <property type="term" value="F:monooxygenase activity"/>
    <property type="evidence" value="ECO:0007669"/>
    <property type="project" value="UniProtKB-KW"/>
</dbReference>
<reference evidence="16 18" key="1">
    <citation type="journal article" date="2014" name="BMC Genomics">
        <title>Genome sequence of Anopheles sinensis provides insight into genetics basis of mosquito competence for malaria parasites.</title>
        <authorList>
            <person name="Zhou D."/>
            <person name="Zhang D."/>
            <person name="Ding G."/>
            <person name="Shi L."/>
            <person name="Hou Q."/>
            <person name="Ye Y."/>
            <person name="Xu Y."/>
            <person name="Zhou H."/>
            <person name="Xiong C."/>
            <person name="Li S."/>
            <person name="Yu J."/>
            <person name="Hong S."/>
            <person name="Yu X."/>
            <person name="Zou P."/>
            <person name="Chen C."/>
            <person name="Chang X."/>
            <person name="Wang W."/>
            <person name="Lv Y."/>
            <person name="Sun Y."/>
            <person name="Ma L."/>
            <person name="Shen B."/>
            <person name="Zhu C."/>
        </authorList>
    </citation>
    <scope>NUCLEOTIDE SEQUENCE [LARGE SCALE GENOMIC DNA]</scope>
</reference>
<evidence type="ECO:0000259" key="14">
    <source>
        <dbReference type="Pfam" id="PF00501"/>
    </source>
</evidence>
<evidence type="ECO:0000313" key="16">
    <source>
        <dbReference type="EMBL" id="KFB34946.1"/>
    </source>
</evidence>
<dbReference type="EnsemblMetazoa" id="ASIC000652-RA">
    <property type="protein sequence ID" value="ASIC000652-PA"/>
    <property type="gene ID" value="ASIC000652"/>
</dbReference>
<dbReference type="Proteomes" id="UP000030765">
    <property type="component" value="Unassembled WGS sequence"/>
</dbReference>
<comment type="catalytic activity">
    <reaction evidence="13">
        <text>firefly D-luciferin + ATP + O2 = firefly oxyluciferin + hnu + AMP + CO2 + diphosphate</text>
        <dbReference type="Rhea" id="RHEA:10732"/>
        <dbReference type="ChEBI" id="CHEBI:15379"/>
        <dbReference type="ChEBI" id="CHEBI:16526"/>
        <dbReference type="ChEBI" id="CHEBI:16792"/>
        <dbReference type="ChEBI" id="CHEBI:30212"/>
        <dbReference type="ChEBI" id="CHEBI:30616"/>
        <dbReference type="ChEBI" id="CHEBI:33019"/>
        <dbReference type="ChEBI" id="CHEBI:58038"/>
        <dbReference type="ChEBI" id="CHEBI:456215"/>
        <dbReference type="EC" id="1.13.12.7"/>
    </reaction>
</comment>
<evidence type="ECO:0000256" key="13">
    <source>
        <dbReference type="ARBA" id="ARBA00048497"/>
    </source>
</evidence>
<dbReference type="CDD" id="cd05911">
    <property type="entry name" value="Firefly_Luc_like"/>
    <property type="match status" value="1"/>
</dbReference>
<keyword evidence="18" id="KW-1185">Reference proteome</keyword>
<dbReference type="FunFam" id="3.30.300.30:FF:000007">
    <property type="entry name" value="4-coumarate--CoA ligase 2"/>
    <property type="match status" value="1"/>
</dbReference>
<evidence type="ECO:0000259" key="15">
    <source>
        <dbReference type="Pfam" id="PF13193"/>
    </source>
</evidence>
<dbReference type="PANTHER" id="PTHR24096">
    <property type="entry name" value="LONG-CHAIN-FATTY-ACID--COA LIGASE"/>
    <property type="match status" value="1"/>
</dbReference>
<dbReference type="GO" id="GO:0005777">
    <property type="term" value="C:peroxisome"/>
    <property type="evidence" value="ECO:0007669"/>
    <property type="project" value="UniProtKB-SubCell"/>
</dbReference>
<evidence type="ECO:0000256" key="4">
    <source>
        <dbReference type="ARBA" id="ARBA00012532"/>
    </source>
</evidence>
<evidence type="ECO:0000256" key="8">
    <source>
        <dbReference type="ARBA" id="ARBA00023002"/>
    </source>
</evidence>
<dbReference type="Gene3D" id="3.40.50.980">
    <property type="match status" value="2"/>
</dbReference>
<feature type="domain" description="AMP-dependent synthetase/ligase" evidence="14">
    <location>
        <begin position="33"/>
        <end position="396"/>
    </location>
</feature>
<evidence type="ECO:0000256" key="6">
    <source>
        <dbReference type="ARBA" id="ARBA00022840"/>
    </source>
</evidence>
<dbReference type="VEuPathDB" id="VectorBase:ASIC000652"/>
<keyword evidence="7" id="KW-0460">Magnesium</keyword>
<dbReference type="InterPro" id="IPR020845">
    <property type="entry name" value="AMP-binding_CS"/>
</dbReference>
<evidence type="ECO:0000256" key="11">
    <source>
        <dbReference type="ARBA" id="ARBA00023223"/>
    </source>
</evidence>
<evidence type="ECO:0000313" key="18">
    <source>
        <dbReference type="Proteomes" id="UP000030765"/>
    </source>
</evidence>
<keyword evidence="10" id="KW-0576">Peroxisome</keyword>
<evidence type="ECO:0000256" key="9">
    <source>
        <dbReference type="ARBA" id="ARBA00023033"/>
    </source>
</evidence>
<dbReference type="InterPro" id="IPR045851">
    <property type="entry name" value="AMP-bd_C_sf"/>
</dbReference>
<comment type="cofactor">
    <cofactor evidence="1">
        <name>Mg(2+)</name>
        <dbReference type="ChEBI" id="CHEBI:18420"/>
    </cofactor>
</comment>
<keyword evidence="6" id="KW-0067">ATP-binding</keyword>
<dbReference type="Gene3D" id="3.30.300.30">
    <property type="match status" value="1"/>
</dbReference>
<feature type="domain" description="AMP-binding enzyme C-terminal" evidence="15">
    <location>
        <begin position="447"/>
        <end position="523"/>
    </location>
</feature>
<comment type="subcellular location">
    <subcellularLocation>
        <location evidence="2">Peroxisome</location>
    </subcellularLocation>
</comment>
<dbReference type="GO" id="GO:0005524">
    <property type="term" value="F:ATP binding"/>
    <property type="evidence" value="ECO:0007669"/>
    <property type="project" value="UniProtKB-KW"/>
</dbReference>
<accession>A0A084VAF2</accession>
<dbReference type="EMBL" id="ATLV01003206">
    <property type="status" value="NOT_ANNOTATED_CDS"/>
    <property type="molecule type" value="Genomic_DNA"/>
</dbReference>
<dbReference type="EC" id="1.13.12.7" evidence="4"/>
<dbReference type="Pfam" id="PF13193">
    <property type="entry name" value="AMP-binding_C"/>
    <property type="match status" value="1"/>
</dbReference>
<organism evidence="16">
    <name type="scientific">Anopheles sinensis</name>
    <name type="common">Mosquito</name>
    <dbReference type="NCBI Taxonomy" id="74873"/>
    <lineage>
        <taxon>Eukaryota</taxon>
        <taxon>Metazoa</taxon>
        <taxon>Ecdysozoa</taxon>
        <taxon>Arthropoda</taxon>
        <taxon>Hexapoda</taxon>
        <taxon>Insecta</taxon>
        <taxon>Pterygota</taxon>
        <taxon>Neoptera</taxon>
        <taxon>Endopterygota</taxon>
        <taxon>Diptera</taxon>
        <taxon>Nematocera</taxon>
        <taxon>Culicoidea</taxon>
        <taxon>Culicidae</taxon>
        <taxon>Anophelinae</taxon>
        <taxon>Anopheles</taxon>
    </lineage>
</organism>
<keyword evidence="8" id="KW-0560">Oxidoreductase</keyword>
<evidence type="ECO:0000256" key="10">
    <source>
        <dbReference type="ARBA" id="ARBA00023140"/>
    </source>
</evidence>
<dbReference type="PROSITE" id="PS00455">
    <property type="entry name" value="AMP_BINDING"/>
    <property type="match status" value="1"/>
</dbReference>
<dbReference type="PANTHER" id="PTHR24096:SF423">
    <property type="entry name" value="GM05240P"/>
    <property type="match status" value="1"/>
</dbReference>
<comment type="similarity">
    <text evidence="3">Belongs to the ATP-dependent AMP-binding enzyme family.</text>
</comment>
<reference evidence="17" key="2">
    <citation type="submission" date="2020-05" db="UniProtKB">
        <authorList>
            <consortium name="EnsemblMetazoa"/>
        </authorList>
    </citation>
    <scope>IDENTIFICATION</scope>
</reference>
<gene>
    <name evidence="16" type="ORF">ZHAS_00000652</name>
</gene>
<evidence type="ECO:0000256" key="7">
    <source>
        <dbReference type="ARBA" id="ARBA00022842"/>
    </source>
</evidence>
<dbReference type="InterPro" id="IPR000873">
    <property type="entry name" value="AMP-dep_synth/lig_dom"/>
</dbReference>
<dbReference type="InterPro" id="IPR025110">
    <property type="entry name" value="AMP-bd_C"/>
</dbReference>
<evidence type="ECO:0000313" key="17">
    <source>
        <dbReference type="EnsemblMetazoa" id="ASIC000652-PA"/>
    </source>
</evidence>
<keyword evidence="11" id="KW-0455">Luminescence</keyword>
<sequence length="538" mass="59920">MSTDEKYVFYGGPLEEPIEAGCRSLGELIIKRLKENGDEVAFIDAVSDEKFTYADVLERSVRLANRFHRVGIKKDTVVAVMCENRIELPIVTFAATYLRAIPILLNPAYTATELAHVLKQTQPRAIFASPFAMATLQPLLRTVRSVKLTVLFGDKRPNPKVTLFRELFDRNRAQFITFTPQPVQVNDQVGLMILSSGTTGLPKAVQLTHYNVMCVLAYMRENARIFPFEQICLGLLPYFHVYGYMVLLHSLLNKRQLVSLPKFEPTLFLSSIEKYRVTVASLAPPLMVFLAKSPLVDKYDLSSLVFLGCGAAPLSKEIELAVMKRLPKLQMILVGYGLSETSLGVMTRASDVHGSVGKVNKLSWVKVVDVRTGRTLGPNQVGEICVKGPLVMKGYLNNPKETREMFDRDGWLHTGDTGYFDEDENFFIVDRIKDLIKYKGFQVPPAEVEAVLLTHPSIKDCAVIGLPDAAAGQLPLAFVVLQPGANVSEAEIREYVAGQLSKQKQLHGGVRFVHEIPKTASGKILRRELQALLTKAKL</sequence>
<dbReference type="VEuPathDB" id="VectorBase:ASIS019494"/>
<evidence type="ECO:0000256" key="1">
    <source>
        <dbReference type="ARBA" id="ARBA00001946"/>
    </source>
</evidence>
<dbReference type="OMA" id="MARFRSC"/>
<proteinExistence type="inferred from homology"/>
<evidence type="ECO:0000256" key="2">
    <source>
        <dbReference type="ARBA" id="ARBA00004275"/>
    </source>
</evidence>
<dbReference type="SUPFAM" id="SSF56801">
    <property type="entry name" value="Acetyl-CoA synthetase-like"/>
    <property type="match status" value="1"/>
</dbReference>
<dbReference type="Gene3D" id="2.30.38.10">
    <property type="entry name" value="Luciferase, Domain 3"/>
    <property type="match status" value="1"/>
</dbReference>
<dbReference type="GO" id="GO:0016405">
    <property type="term" value="F:CoA-ligase activity"/>
    <property type="evidence" value="ECO:0007669"/>
    <property type="project" value="TreeGrafter"/>
</dbReference>
<evidence type="ECO:0000256" key="3">
    <source>
        <dbReference type="ARBA" id="ARBA00006432"/>
    </source>
</evidence>
<dbReference type="OrthoDB" id="10253869at2759"/>
<keyword evidence="12" id="KW-0599">Photoprotein</keyword>
<evidence type="ECO:0000256" key="5">
    <source>
        <dbReference type="ARBA" id="ARBA00019043"/>
    </source>
</evidence>
<dbReference type="GO" id="GO:0008218">
    <property type="term" value="P:bioluminescence"/>
    <property type="evidence" value="ECO:0007669"/>
    <property type="project" value="UniProtKB-KW"/>
</dbReference>
<keyword evidence="9" id="KW-0503">Monooxygenase</keyword>
<dbReference type="AlphaFoldDB" id="A0A084VAF2"/>
<protein>
    <recommendedName>
        <fullName evidence="5">Luciferin 4-monooxygenase</fullName>
        <ecNumber evidence="4">1.13.12.7</ecNumber>
    </recommendedName>
</protein>
<dbReference type="EMBL" id="KE524124">
    <property type="protein sequence ID" value="KFB34946.1"/>
    <property type="molecule type" value="Genomic_DNA"/>
</dbReference>
<dbReference type="Pfam" id="PF00501">
    <property type="entry name" value="AMP-binding"/>
    <property type="match status" value="1"/>
</dbReference>
<dbReference type="STRING" id="74873.A0A084VAF2"/>
<name>A0A084VAF2_ANOSI</name>
<keyword evidence="6" id="KW-0547">Nucleotide-binding</keyword>